<gene>
    <name evidence="7" type="primary">pyrC</name>
    <name evidence="7" type="ordered locus">Minf_2322</name>
</gene>
<evidence type="ECO:0000259" key="6">
    <source>
        <dbReference type="Pfam" id="PF01979"/>
    </source>
</evidence>
<dbReference type="GO" id="GO:0008270">
    <property type="term" value="F:zinc ion binding"/>
    <property type="evidence" value="ECO:0007669"/>
    <property type="project" value="InterPro"/>
</dbReference>
<dbReference type="GO" id="GO:0005737">
    <property type="term" value="C:cytoplasm"/>
    <property type="evidence" value="ECO:0007669"/>
    <property type="project" value="TreeGrafter"/>
</dbReference>
<dbReference type="eggNOG" id="COG0044">
    <property type="taxonomic scope" value="Bacteria"/>
</dbReference>
<dbReference type="GO" id="GO:0006145">
    <property type="term" value="P:purine nucleobase catabolic process"/>
    <property type="evidence" value="ECO:0007669"/>
    <property type="project" value="TreeGrafter"/>
</dbReference>
<protein>
    <submittedName>
        <fullName evidence="7">Dihydroorotase or related cyclic amidohydrolase</fullName>
    </submittedName>
</protein>
<reference evidence="7 8" key="1">
    <citation type="journal article" date="2008" name="Biol. Direct">
        <title>Complete genome sequence of the extremely acidophilic methanotroph isolate V4, Methylacidiphilum infernorum, a representative of the bacterial phylum Verrucomicrobia.</title>
        <authorList>
            <person name="Hou S."/>
            <person name="Makarova K.S."/>
            <person name="Saw J.H."/>
            <person name="Senin P."/>
            <person name="Ly B.V."/>
            <person name="Zhou Z."/>
            <person name="Ren Y."/>
            <person name="Wang J."/>
            <person name="Galperin M.Y."/>
            <person name="Omelchenko M.V."/>
            <person name="Wolf Y.I."/>
            <person name="Yutin N."/>
            <person name="Koonin E.V."/>
            <person name="Stott M.B."/>
            <person name="Mountain B.W."/>
            <person name="Crowe M.A."/>
            <person name="Smirnova A.V."/>
            <person name="Dunfield P.F."/>
            <person name="Feng L."/>
            <person name="Wang L."/>
            <person name="Alam M."/>
        </authorList>
    </citation>
    <scope>NUCLEOTIDE SEQUENCE [LARGE SCALE GENOMIC DNA]</scope>
    <source>
        <strain evidence="8">Isolate V4</strain>
    </source>
</reference>
<dbReference type="PANTHER" id="PTHR43668:SF4">
    <property type="entry name" value="ALLANTOINASE"/>
    <property type="match status" value="1"/>
</dbReference>
<dbReference type="InterPro" id="IPR032466">
    <property type="entry name" value="Metal_Hydrolase"/>
</dbReference>
<evidence type="ECO:0000256" key="5">
    <source>
        <dbReference type="ARBA" id="ARBA00022833"/>
    </source>
</evidence>
<evidence type="ECO:0000256" key="3">
    <source>
        <dbReference type="ARBA" id="ARBA00022723"/>
    </source>
</evidence>
<dbReference type="Pfam" id="PF01979">
    <property type="entry name" value="Amidohydro_1"/>
    <property type="match status" value="1"/>
</dbReference>
<dbReference type="NCBIfam" id="TIGR03178">
    <property type="entry name" value="allantoinase"/>
    <property type="match status" value="1"/>
</dbReference>
<feature type="domain" description="Amidohydrolase-related" evidence="6">
    <location>
        <begin position="52"/>
        <end position="431"/>
    </location>
</feature>
<dbReference type="Gene3D" id="2.30.40.10">
    <property type="entry name" value="Urease, subunit C, domain 1"/>
    <property type="match status" value="1"/>
</dbReference>
<evidence type="ECO:0000256" key="2">
    <source>
        <dbReference type="ARBA" id="ARBA00011881"/>
    </source>
</evidence>
<sequence length="455" mass="49193">MNNFDWVFRQVGVVTAEGLSMMDIGIKDGIIAATGAMLDGRTHNEIDGKGRYLFPGTIDPHVHFDEPGREDWEGIATGSRALAAGGGTLFFDMPLNSLPPTIDMVSFLLKKRAALATSLTDFALWGGIVPGNSKELERLAEAGAIGFKAFLCPTGTPEFGWVDRHTLLKGMRQAAALGLPVAVHAESGRIVTKLTQRLRSQTVGNWRDYIASRPLAAEIEGVKEALECAGETGCKLHLVHVSAPEAITVVEAYRGQGVDVTIETCPHYLLFSEEDLERLGVLAKCAPPLRSRQQSKELLQALLQGKIDLLASDHSPCPPSAKSTSDFFAAWGGISGCQHLLCLFLELVVTQRDISGFPLAARLCSLGSARRFGILNKGEIKIGNDADLTLIELREPKPIAPKDLFYRHPISPYVGLTTRICILLTLVRGKVAFSRLGHPVDSHGRFVPGPCAQDA</sequence>
<dbReference type="SUPFAM" id="SSF51556">
    <property type="entry name" value="Metallo-dependent hydrolases"/>
    <property type="match status" value="1"/>
</dbReference>
<comment type="subunit">
    <text evidence="2">Homotetramer.</text>
</comment>
<dbReference type="SUPFAM" id="SSF51338">
    <property type="entry name" value="Composite domain of metallo-dependent hydrolases"/>
    <property type="match status" value="1"/>
</dbReference>
<dbReference type="InterPro" id="IPR006680">
    <property type="entry name" value="Amidohydro-rel"/>
</dbReference>
<dbReference type="Gene3D" id="3.20.20.140">
    <property type="entry name" value="Metal-dependent hydrolases"/>
    <property type="match status" value="1"/>
</dbReference>
<comment type="cofactor">
    <cofactor evidence="1">
        <name>Zn(2+)</name>
        <dbReference type="ChEBI" id="CHEBI:29105"/>
    </cofactor>
</comment>
<accession>B3E0E7</accession>
<dbReference type="Proteomes" id="UP000009149">
    <property type="component" value="Chromosome"/>
</dbReference>
<dbReference type="AlphaFoldDB" id="B3E0E7"/>
<evidence type="ECO:0000256" key="4">
    <source>
        <dbReference type="ARBA" id="ARBA00022801"/>
    </source>
</evidence>
<dbReference type="EMBL" id="CP000975">
    <property type="protein sequence ID" value="ACD84376.1"/>
    <property type="molecule type" value="Genomic_DNA"/>
</dbReference>
<keyword evidence="3" id="KW-0479">Metal-binding</keyword>
<dbReference type="RefSeq" id="WP_012464656.1">
    <property type="nucleotide sequence ID" value="NC_010794.1"/>
</dbReference>
<dbReference type="InterPro" id="IPR011059">
    <property type="entry name" value="Metal-dep_hydrolase_composite"/>
</dbReference>
<name>B3E0E7_METI4</name>
<keyword evidence="4 7" id="KW-0378">Hydrolase</keyword>
<dbReference type="KEGG" id="min:Minf_2322"/>
<proteinExistence type="predicted"/>
<dbReference type="InterPro" id="IPR017593">
    <property type="entry name" value="Allantoinase"/>
</dbReference>
<dbReference type="HOGENOM" id="CLU_015572_4_0_0"/>
<dbReference type="GO" id="GO:0000256">
    <property type="term" value="P:allantoin catabolic process"/>
    <property type="evidence" value="ECO:0007669"/>
    <property type="project" value="InterPro"/>
</dbReference>
<dbReference type="GO" id="GO:0050897">
    <property type="term" value="F:cobalt ion binding"/>
    <property type="evidence" value="ECO:0007669"/>
    <property type="project" value="InterPro"/>
</dbReference>
<dbReference type="InterPro" id="IPR050138">
    <property type="entry name" value="DHOase/Allantoinase_Hydrolase"/>
</dbReference>
<dbReference type="STRING" id="481448.Minf_2322"/>
<evidence type="ECO:0000256" key="1">
    <source>
        <dbReference type="ARBA" id="ARBA00001947"/>
    </source>
</evidence>
<dbReference type="GO" id="GO:0004038">
    <property type="term" value="F:allantoinase activity"/>
    <property type="evidence" value="ECO:0007669"/>
    <property type="project" value="InterPro"/>
</dbReference>
<keyword evidence="5" id="KW-0862">Zinc</keyword>
<organism evidence="7 8">
    <name type="scientific">Methylacidiphilum infernorum (isolate V4)</name>
    <name type="common">Methylokorus infernorum (strain V4)</name>
    <dbReference type="NCBI Taxonomy" id="481448"/>
    <lineage>
        <taxon>Bacteria</taxon>
        <taxon>Pseudomonadati</taxon>
        <taxon>Verrucomicrobiota</taxon>
        <taxon>Methylacidiphilae</taxon>
        <taxon>Methylacidiphilales</taxon>
        <taxon>Methylacidiphilaceae</taxon>
        <taxon>Methylacidiphilum (ex Ratnadevi et al. 2023)</taxon>
    </lineage>
</organism>
<evidence type="ECO:0000313" key="7">
    <source>
        <dbReference type="EMBL" id="ACD84376.1"/>
    </source>
</evidence>
<dbReference type="PANTHER" id="PTHR43668">
    <property type="entry name" value="ALLANTOINASE"/>
    <property type="match status" value="1"/>
</dbReference>
<evidence type="ECO:0000313" key="8">
    <source>
        <dbReference type="Proteomes" id="UP000009149"/>
    </source>
</evidence>